<organism evidence="2 3">
    <name type="scientific">Aeromonas sobria</name>
    <dbReference type="NCBI Taxonomy" id="646"/>
    <lineage>
        <taxon>Bacteria</taxon>
        <taxon>Pseudomonadati</taxon>
        <taxon>Pseudomonadota</taxon>
        <taxon>Gammaproteobacteria</taxon>
        <taxon>Aeromonadales</taxon>
        <taxon>Aeromonadaceae</taxon>
        <taxon>Aeromonas</taxon>
    </lineage>
</organism>
<dbReference type="AlphaFoldDB" id="A0A2N3IM48"/>
<dbReference type="EMBL" id="LJZX01000089">
    <property type="protein sequence ID" value="PKQ71516.1"/>
    <property type="molecule type" value="Genomic_DNA"/>
</dbReference>
<evidence type="ECO:0000313" key="3">
    <source>
        <dbReference type="Proteomes" id="UP000233526"/>
    </source>
</evidence>
<reference evidence="2 3" key="1">
    <citation type="journal article" date="2017" name="Front. Microbiol.">
        <title>Strong Genomic and Phenotypic Heterogeneity in the Aeromonas sobria Species Complex.</title>
        <authorList>
            <person name="Gauthier J."/>
            <person name="Vincent A.T."/>
            <person name="Charette S.J."/>
            <person name="Derome N."/>
        </authorList>
    </citation>
    <scope>NUCLEOTIDE SEQUENCE [LARGE SCALE GENOMIC DNA]</scope>
    <source>
        <strain evidence="2 3">JF2635</strain>
    </source>
</reference>
<proteinExistence type="predicted"/>
<dbReference type="RefSeq" id="WP_101320995.1">
    <property type="nucleotide sequence ID" value="NZ_CAWNSS010000089.1"/>
</dbReference>
<keyword evidence="1" id="KW-0812">Transmembrane</keyword>
<keyword evidence="1" id="KW-0472">Membrane</keyword>
<evidence type="ECO:0000313" key="2">
    <source>
        <dbReference type="EMBL" id="PKQ71516.1"/>
    </source>
</evidence>
<name>A0A2N3IM48_AERSO</name>
<feature type="transmembrane region" description="Helical" evidence="1">
    <location>
        <begin position="90"/>
        <end position="110"/>
    </location>
</feature>
<keyword evidence="1" id="KW-1133">Transmembrane helix</keyword>
<feature type="transmembrane region" description="Helical" evidence="1">
    <location>
        <begin position="34"/>
        <end position="52"/>
    </location>
</feature>
<feature type="transmembrane region" description="Helical" evidence="1">
    <location>
        <begin position="6"/>
        <end position="22"/>
    </location>
</feature>
<feature type="transmembrane region" description="Helical" evidence="1">
    <location>
        <begin position="64"/>
        <end position="83"/>
    </location>
</feature>
<sequence>MNPAPLYLLAPFVLFLVTMLLYRISPLRAVAASGVRWFIMPAFTLFILLIIINGAADPALRNPAFHWLMPGLGFALSLFPALPKALVPRLAIKEGVFAALGLMLMSLAMVY</sequence>
<protein>
    <submittedName>
        <fullName evidence="2">Uncharacterized protein</fullName>
    </submittedName>
</protein>
<dbReference type="Proteomes" id="UP000233526">
    <property type="component" value="Unassembled WGS sequence"/>
</dbReference>
<evidence type="ECO:0000256" key="1">
    <source>
        <dbReference type="SAM" id="Phobius"/>
    </source>
</evidence>
<comment type="caution">
    <text evidence="2">The sequence shown here is derived from an EMBL/GenBank/DDBJ whole genome shotgun (WGS) entry which is preliminary data.</text>
</comment>
<gene>
    <name evidence="2" type="ORF">AOX56_07765</name>
</gene>
<accession>A0A2N3IM48</accession>